<evidence type="ECO:0008006" key="4">
    <source>
        <dbReference type="Google" id="ProtNLM"/>
    </source>
</evidence>
<gene>
    <name evidence="2" type="ORF">CF394_07635</name>
</gene>
<organism evidence="2 3">
    <name type="scientific">Tetzosporium hominis</name>
    <dbReference type="NCBI Taxonomy" id="2020506"/>
    <lineage>
        <taxon>Bacteria</taxon>
        <taxon>Bacillati</taxon>
        <taxon>Bacillota</taxon>
        <taxon>Bacilli</taxon>
        <taxon>Bacillales</taxon>
        <taxon>Caryophanaceae</taxon>
        <taxon>Tetzosporium</taxon>
    </lineage>
</organism>
<evidence type="ECO:0000256" key="1">
    <source>
        <dbReference type="SAM" id="Phobius"/>
    </source>
</evidence>
<keyword evidence="1" id="KW-0472">Membrane</keyword>
<proteinExistence type="predicted"/>
<name>A0A264W4X1_9BACL</name>
<dbReference type="Proteomes" id="UP000217065">
    <property type="component" value="Unassembled WGS sequence"/>
</dbReference>
<protein>
    <recommendedName>
        <fullName evidence="4">DUF3307 domain-containing protein</fullName>
    </recommendedName>
</protein>
<keyword evidence="3" id="KW-1185">Reference proteome</keyword>
<keyword evidence="1" id="KW-1133">Transmembrane helix</keyword>
<evidence type="ECO:0000313" key="3">
    <source>
        <dbReference type="Proteomes" id="UP000217065"/>
    </source>
</evidence>
<dbReference type="OrthoDB" id="5122730at2"/>
<feature type="transmembrane region" description="Helical" evidence="1">
    <location>
        <begin position="92"/>
        <end position="113"/>
    </location>
</feature>
<sequence length="116" mass="13358">MTPFVYLLVGHLVGDYLIQTSWMVENKARHWGALLLHCTLYTVAVAAAALWGGVTLPLWSFGLLFLSHVALDRRTFVVWWNRVIMGNTTQNWLFIMTDQIFHILVLVLLLHYFGVN</sequence>
<accession>A0A264W4X1</accession>
<dbReference type="AlphaFoldDB" id="A0A264W4X1"/>
<keyword evidence="1" id="KW-0812">Transmembrane</keyword>
<dbReference type="RefSeq" id="WP_094942732.1">
    <property type="nucleotide sequence ID" value="NZ_NOKQ01000204.1"/>
</dbReference>
<evidence type="ECO:0000313" key="2">
    <source>
        <dbReference type="EMBL" id="OZS78097.1"/>
    </source>
</evidence>
<dbReference type="InterPro" id="IPR021737">
    <property type="entry name" value="Phage_phiKZ_Orf197"/>
</dbReference>
<comment type="caution">
    <text evidence="2">The sequence shown here is derived from an EMBL/GenBank/DDBJ whole genome shotgun (WGS) entry which is preliminary data.</text>
</comment>
<dbReference type="Pfam" id="PF11750">
    <property type="entry name" value="DUF3307"/>
    <property type="match status" value="1"/>
</dbReference>
<reference evidence="2 3" key="1">
    <citation type="submission" date="2017-07" db="EMBL/GenBank/DDBJ databases">
        <title>Tetzosporium hominis gen.nov. sp.nov.</title>
        <authorList>
            <person name="Tetz G."/>
            <person name="Tetz V."/>
        </authorList>
    </citation>
    <scope>NUCLEOTIDE SEQUENCE [LARGE SCALE GENOMIC DNA]</scope>
    <source>
        <strain evidence="2 3">VT-49</strain>
    </source>
</reference>
<feature type="transmembrane region" description="Helical" evidence="1">
    <location>
        <begin position="58"/>
        <end position="80"/>
    </location>
</feature>
<dbReference type="EMBL" id="NOKQ01000204">
    <property type="protein sequence ID" value="OZS78097.1"/>
    <property type="molecule type" value="Genomic_DNA"/>
</dbReference>